<dbReference type="GO" id="GO:0015271">
    <property type="term" value="F:outward rectifier potassium channel activity"/>
    <property type="evidence" value="ECO:0007669"/>
    <property type="project" value="TreeGrafter"/>
</dbReference>
<evidence type="ECO:0000256" key="9">
    <source>
        <dbReference type="ARBA" id="ARBA00023065"/>
    </source>
</evidence>
<keyword evidence="7" id="KW-0630">Potassium</keyword>
<evidence type="ECO:0000256" key="11">
    <source>
        <dbReference type="ARBA" id="ARBA00023303"/>
    </source>
</evidence>
<feature type="region of interest" description="Disordered" evidence="13">
    <location>
        <begin position="996"/>
        <end position="1030"/>
    </location>
</feature>
<evidence type="ECO:0000313" key="17">
    <source>
        <dbReference type="RefSeq" id="XP_035302658.1"/>
    </source>
</evidence>
<comment type="subcellular location">
    <subcellularLocation>
        <location evidence="1">Cell membrane</location>
        <topology evidence="1">Multi-pass membrane protein</topology>
    </subcellularLocation>
</comment>
<dbReference type="Pfam" id="PF03493">
    <property type="entry name" value="BK_channel_a"/>
    <property type="match status" value="1"/>
</dbReference>
<feature type="compositionally biased region" description="Low complexity" evidence="13">
    <location>
        <begin position="1005"/>
        <end position="1015"/>
    </location>
</feature>
<evidence type="ECO:0000256" key="2">
    <source>
        <dbReference type="ARBA" id="ARBA00022448"/>
    </source>
</evidence>
<evidence type="ECO:0000313" key="16">
    <source>
        <dbReference type="Proteomes" id="UP001108280"/>
    </source>
</evidence>
<evidence type="ECO:0000256" key="14">
    <source>
        <dbReference type="SAM" id="Phobius"/>
    </source>
</evidence>
<evidence type="ECO:0000256" key="12">
    <source>
        <dbReference type="ARBA" id="ARBA00034430"/>
    </source>
</evidence>
<evidence type="ECO:0000256" key="5">
    <source>
        <dbReference type="ARBA" id="ARBA00022692"/>
    </source>
</evidence>
<proteinExistence type="predicted"/>
<evidence type="ECO:0000256" key="10">
    <source>
        <dbReference type="ARBA" id="ARBA00023136"/>
    </source>
</evidence>
<evidence type="ECO:0000256" key="8">
    <source>
        <dbReference type="ARBA" id="ARBA00022989"/>
    </source>
</evidence>
<feature type="domain" description="RCK N-terminal" evidence="15">
    <location>
        <begin position="299"/>
        <end position="435"/>
    </location>
</feature>
<feature type="compositionally biased region" description="Low complexity" evidence="13">
    <location>
        <begin position="1136"/>
        <end position="1154"/>
    </location>
</feature>
<accession>A0A9J7K970</accession>
<feature type="transmembrane region" description="Helical" evidence="14">
    <location>
        <begin position="64"/>
        <end position="83"/>
    </location>
</feature>
<protein>
    <submittedName>
        <fullName evidence="17">Potassium channel subfamily T member 1 isoform X5</fullName>
    </submittedName>
</protein>
<reference evidence="17" key="3">
    <citation type="submission" date="2025-08" db="UniProtKB">
        <authorList>
            <consortium name="RefSeq"/>
        </authorList>
    </citation>
    <scope>IDENTIFICATION</scope>
    <source>
        <strain evidence="17">17A/GY</strain>
        <tissue evidence="17">Liver</tissue>
    </source>
</reference>
<keyword evidence="11 17" id="KW-0407">Ion channel</keyword>
<dbReference type="Pfam" id="PF22614">
    <property type="entry name" value="Slo-like_RCK"/>
    <property type="match status" value="2"/>
</dbReference>
<keyword evidence="4" id="KW-0633">Potassium transport</keyword>
<dbReference type="AlphaFoldDB" id="A0A9J7K970"/>
<reference evidence="16" key="2">
    <citation type="journal article" date="2020" name="Biotechnol. Bioeng.">
        <title>Chromosome-scale scaffolds for the Chinese hamster reference genome assembly to facilitate the study of the CHO epigenome.</title>
        <authorList>
            <person name="Hilliard W."/>
            <person name="MacDonald M."/>
            <person name="Lee K.H."/>
        </authorList>
    </citation>
    <scope>NUCLEOTIDE SEQUENCE [LARGE SCALE GENOMIC DNA]</scope>
    <source>
        <strain evidence="16">17A/GY</strain>
    </source>
</reference>
<organism evidence="16 17">
    <name type="scientific">Cricetulus griseus</name>
    <name type="common">Chinese hamster</name>
    <name type="synonym">Cricetulus barabensis griseus</name>
    <dbReference type="NCBI Taxonomy" id="10029"/>
    <lineage>
        <taxon>Eukaryota</taxon>
        <taxon>Metazoa</taxon>
        <taxon>Chordata</taxon>
        <taxon>Craniata</taxon>
        <taxon>Vertebrata</taxon>
        <taxon>Euteleostomi</taxon>
        <taxon>Mammalia</taxon>
        <taxon>Eutheria</taxon>
        <taxon>Euarchontoglires</taxon>
        <taxon>Glires</taxon>
        <taxon>Rodentia</taxon>
        <taxon>Myomorpha</taxon>
        <taxon>Muroidea</taxon>
        <taxon>Cricetidae</taxon>
        <taxon>Cricetinae</taxon>
        <taxon>Cricetulus</taxon>
    </lineage>
</organism>
<sequence length="1163" mass="131998">MNDRDTEVLPLPPRYRFRDLLLGDQPFPNDDRVQVEFYVNENTCKERLKLFFIKNQRSSLRIRLFNFSLKLLTCLLYIVRVLLDNPDQGIGWAPILWVERKMALWVIQVIVATISFLETMLLIYLSYKGNIWEQIFHVSFVLEMINTLPFIITVFWPPLRNLFIPVFLNCWLAKHALENMINDFHRAILRTQSAMFNQVLILFCTLLCLVFTGTCGIQHLERAGGNLNLLTSFYFCIVTFSTVGFGDVTPKIWPSQLLVVILICVTLVVLPLQFEELVYLWMERQKSGGNYSRHRAQTEKHVVLCVSSLKIDLLMDFLNEFYAHPRLQDYYVVILCPSEMDIQVRRVLQIPLWSQRVIYLQGSALKDQDLMRAKMDNGEACFILSSRNEVDRTAADHQTILRAWAVKDFAPNCPLYVQILKPENKFHVKFADHVVCEEECKYAMLALNCICPATSTLITLLVHTSRGQEGQESPEQWQRMYGRCSGNEVYHIRMGDSKFFREYEGKSFTYAAFHAHKKYGVCLIGLKREEDKSILLNPGPRHILAASDTCFYINITKEENSAFIFKQEEKQKRRGLAGQALYEGPSRLPVHSIIASMGTVAMDLQNTDCRPSQGGSGGGSGGGGGKLTLPTENGSSSRRPSIAPVLELADSSALLPCDLLSDQSEDEVTPSDDEGLSVVEYVKGYPPNSPYIGSSPTLCHLLPVKAPFCCLRLDKGCKHNSYEDAKAYGFKNKLIIVSAETAGNGLYNFIVPLRAYYRSRRELNPIVLLLDNKPDHHFLEAICCFPMVYYMEGSVDNLDSLLQCGIIYADNLVVVDKESTMSAEEDYMADAKTIVNVQTMFRLFPSLSITTELTHPSNMRFMQFRAKDSYSLALSKLEKQERENGSNLAFMFRLPFAAGRVFSISMLDTLLYQSFVKDYMITITRLLLGLDTTPGSGYLCAMKVTEDDLWIRTYGRLFQKLCSSSAEIPIGIYRTECHPLLPAQSQISVNMEDCEDTREAKGPWGTRAASGSGSTHGRHGGSADPVEHPLLRRKSLQWARKLSRKSSKQAGKAPAATEWITQQRLSLYRRSERQELSELVKNRMKHLGLPTTGYDEMNDHHQNTLSYVLINPPPDTRLEPNDIVYLIRSDPLAHVSSSSQSRKNSCNNKLSSCNPETRDETQL</sequence>
<keyword evidence="5 14" id="KW-0812">Transmembrane</keyword>
<evidence type="ECO:0000256" key="3">
    <source>
        <dbReference type="ARBA" id="ARBA00022475"/>
    </source>
</evidence>
<dbReference type="InterPro" id="IPR003148">
    <property type="entry name" value="RCK_N"/>
</dbReference>
<dbReference type="FunFam" id="3.40.50.720:FF:000034">
    <property type="entry name" value="Potassium channel subfamily T member 1"/>
    <property type="match status" value="1"/>
</dbReference>
<dbReference type="Gene3D" id="1.10.287.70">
    <property type="match status" value="1"/>
</dbReference>
<name>A0A9J7K970_CRIGR</name>
<dbReference type="GeneID" id="100758898"/>
<dbReference type="InterPro" id="IPR003929">
    <property type="entry name" value="K_chnl_BK_asu"/>
</dbReference>
<keyword evidence="16" id="KW-1185">Reference proteome</keyword>
<feature type="transmembrane region" description="Helical" evidence="14">
    <location>
        <begin position="103"/>
        <end position="123"/>
    </location>
</feature>
<dbReference type="RefSeq" id="XP_035302658.1">
    <property type="nucleotide sequence ID" value="XM_035446767.1"/>
</dbReference>
<keyword evidence="8 14" id="KW-1133">Transmembrane helix</keyword>
<keyword evidence="3" id="KW-1003">Cell membrane</keyword>
<evidence type="ECO:0000256" key="1">
    <source>
        <dbReference type="ARBA" id="ARBA00004651"/>
    </source>
</evidence>
<feature type="region of interest" description="Disordered" evidence="13">
    <location>
        <begin position="605"/>
        <end position="639"/>
    </location>
</feature>
<dbReference type="CTD" id="57582"/>
<feature type="transmembrane region" description="Helical" evidence="14">
    <location>
        <begin position="257"/>
        <end position="282"/>
    </location>
</feature>
<feature type="compositionally biased region" description="Polar residues" evidence="13">
    <location>
        <begin position="630"/>
        <end position="639"/>
    </location>
</feature>
<dbReference type="FunFam" id="1.10.287.70:FF:000069">
    <property type="entry name" value="Potassium sodium-activated channel subfamily T member 1"/>
    <property type="match status" value="1"/>
</dbReference>
<feature type="transmembrane region" description="Helical" evidence="14">
    <location>
        <begin position="199"/>
        <end position="220"/>
    </location>
</feature>
<dbReference type="InterPro" id="IPR013099">
    <property type="entry name" value="K_chnl_dom"/>
</dbReference>
<gene>
    <name evidence="17" type="primary">Kcnt1</name>
</gene>
<feature type="domain" description="RCK N-terminal" evidence="15">
    <location>
        <begin position="732"/>
        <end position="872"/>
    </location>
</feature>
<evidence type="ECO:0000256" key="4">
    <source>
        <dbReference type="ARBA" id="ARBA00022538"/>
    </source>
</evidence>
<feature type="transmembrane region" description="Helical" evidence="14">
    <location>
        <begin position="226"/>
        <end position="245"/>
    </location>
</feature>
<dbReference type="InterPro" id="IPR047871">
    <property type="entry name" value="K_chnl_Slo-like"/>
</dbReference>
<dbReference type="PANTHER" id="PTHR10027:SF14">
    <property type="entry name" value="POTASSIUM CHANNEL SUBFAMILY T MEMBER 1"/>
    <property type="match status" value="1"/>
</dbReference>
<dbReference type="Proteomes" id="UP001108280">
    <property type="component" value="Chromosome 6"/>
</dbReference>
<evidence type="ECO:0000256" key="6">
    <source>
        <dbReference type="ARBA" id="ARBA00022826"/>
    </source>
</evidence>
<evidence type="ECO:0000256" key="13">
    <source>
        <dbReference type="SAM" id="MobiDB-lite"/>
    </source>
</evidence>
<evidence type="ECO:0000259" key="15">
    <source>
        <dbReference type="PROSITE" id="PS51201"/>
    </source>
</evidence>
<dbReference type="SUPFAM" id="SSF81324">
    <property type="entry name" value="Voltage-gated potassium channels"/>
    <property type="match status" value="1"/>
</dbReference>
<dbReference type="PROSITE" id="PS51201">
    <property type="entry name" value="RCK_N"/>
    <property type="match status" value="2"/>
</dbReference>
<dbReference type="GO" id="GO:0005886">
    <property type="term" value="C:plasma membrane"/>
    <property type="evidence" value="ECO:0007669"/>
    <property type="project" value="UniProtKB-SubCell"/>
</dbReference>
<dbReference type="Pfam" id="PF07885">
    <property type="entry name" value="Ion_trans_2"/>
    <property type="match status" value="1"/>
</dbReference>
<comment type="catalytic activity">
    <reaction evidence="12">
        <text>K(+)(in) = K(+)(out)</text>
        <dbReference type="Rhea" id="RHEA:29463"/>
        <dbReference type="ChEBI" id="CHEBI:29103"/>
    </reaction>
</comment>
<feature type="compositionally biased region" description="Gly residues" evidence="13">
    <location>
        <begin position="614"/>
        <end position="626"/>
    </location>
</feature>
<dbReference type="Gene3D" id="3.40.50.720">
    <property type="entry name" value="NAD(P)-binding Rossmann-like Domain"/>
    <property type="match status" value="2"/>
</dbReference>
<keyword evidence="9" id="KW-0406">Ion transport</keyword>
<dbReference type="FunFam" id="3.40.50.720:FF:000011">
    <property type="entry name" value="Potassium channel subfamily T member 1"/>
    <property type="match status" value="1"/>
</dbReference>
<dbReference type="GO" id="GO:0005228">
    <property type="term" value="F:intracellular sodium-activated potassium channel activity"/>
    <property type="evidence" value="ECO:0007669"/>
    <property type="project" value="TreeGrafter"/>
</dbReference>
<keyword evidence="6" id="KW-0631">Potassium channel</keyword>
<dbReference type="PANTHER" id="PTHR10027">
    <property type="entry name" value="CALCIUM-ACTIVATED POTASSIUM CHANNEL ALPHA CHAIN"/>
    <property type="match status" value="1"/>
</dbReference>
<evidence type="ECO:0000256" key="7">
    <source>
        <dbReference type="ARBA" id="ARBA00022958"/>
    </source>
</evidence>
<keyword evidence="2" id="KW-0813">Transport</keyword>
<keyword evidence="10 14" id="KW-0472">Membrane</keyword>
<reference evidence="16" key="1">
    <citation type="journal article" date="2018" name="Biotechnol. Bioeng.">
        <title>A reference genome of the Chinese hamster based on a hybrid assembly strategy.</title>
        <authorList>
            <person name="Rupp O."/>
            <person name="MacDonald M.L."/>
            <person name="Li S."/>
            <person name="Dhiman H."/>
            <person name="Polson S."/>
            <person name="Griep S."/>
            <person name="Heffner K."/>
            <person name="Hernandez I."/>
            <person name="Brinkrolf K."/>
            <person name="Jadhav V."/>
            <person name="Samoudi M."/>
            <person name="Hao H."/>
            <person name="Kingham B."/>
            <person name="Goesmann A."/>
            <person name="Betenbaugh M.J."/>
            <person name="Lewis N.E."/>
            <person name="Borth N."/>
            <person name="Lee K.H."/>
        </authorList>
    </citation>
    <scope>NUCLEOTIDE SEQUENCE [LARGE SCALE GENOMIC DNA]</scope>
    <source>
        <strain evidence="16">17A/GY</strain>
    </source>
</reference>
<feature type="region of interest" description="Disordered" evidence="13">
    <location>
        <begin position="1134"/>
        <end position="1163"/>
    </location>
</feature>